<gene>
    <name evidence="4" type="ORF">G2W53_003921</name>
</gene>
<feature type="compositionally biased region" description="Basic and acidic residues" evidence="2">
    <location>
        <begin position="803"/>
        <end position="817"/>
    </location>
</feature>
<feature type="region of interest" description="Disordered" evidence="2">
    <location>
        <begin position="891"/>
        <end position="1047"/>
    </location>
</feature>
<feature type="compositionally biased region" description="Basic residues" evidence="2">
    <location>
        <begin position="775"/>
        <end position="785"/>
    </location>
</feature>
<evidence type="ECO:0000256" key="1">
    <source>
        <dbReference type="PROSITE-ProRule" id="PRU00047"/>
    </source>
</evidence>
<evidence type="ECO:0000313" key="5">
    <source>
        <dbReference type="Proteomes" id="UP000634136"/>
    </source>
</evidence>
<protein>
    <submittedName>
        <fullName evidence="4">Sporozoite surface protein 2</fullName>
    </submittedName>
</protein>
<name>A0A834XC21_9FABA</name>
<feature type="domain" description="CCHC-type" evidence="3">
    <location>
        <begin position="824"/>
        <end position="840"/>
    </location>
</feature>
<keyword evidence="1" id="KW-0479">Metal-binding</keyword>
<comment type="caution">
    <text evidence="4">The sequence shown here is derived from an EMBL/GenBank/DDBJ whole genome shotgun (WGS) entry which is preliminary data.</text>
</comment>
<dbReference type="InterPro" id="IPR036875">
    <property type="entry name" value="Znf_CCHC_sf"/>
</dbReference>
<dbReference type="PANTHER" id="PTHR31973:SF187">
    <property type="entry name" value="MUTATOR TRANSPOSASE MUDRA PROTEIN"/>
    <property type="match status" value="1"/>
</dbReference>
<feature type="compositionally biased region" description="Polar residues" evidence="2">
    <location>
        <begin position="849"/>
        <end position="872"/>
    </location>
</feature>
<dbReference type="Pfam" id="PF26130">
    <property type="entry name" value="PB1-like"/>
    <property type="match status" value="1"/>
</dbReference>
<sequence length="1047" mass="117187">MNGYFSVRVHHGGTFENIHGDIDYRDGQTTVWDNCDIDRWSFFEMKDGLAEMGHTGNYDMWFAQPNARLEDTLKPIIDDRGAMELGKIGLAFGIVELYLLHTPFELTEILQLPSNEPPPPLSSRGEGDNDDGDEDNDGGDDNDDTDNGVEDSDDGNEPPPPPEPHTVRLSDDEYMVNEGEATEDEGHEGHEGDESGSNYDSDDDTDADSAADIRFNDSEEEDIEKDFFDSVDGAQEQRTKKRMDKASVQPEPDSAVETQERRSKRRMDNPVVQPEPNSAFGAEDLAFGAQDSDEDNVVVPTGPSSSKVRGLSDEEYQSEELGSCEVRSDSSDEEVVKRNFPRWREPRDWEDYKFELGTIFGTKQEIINAVKTFGVFNGRGVKFAKNDKKRWIAAMIEKKIRRNPKYRINSIVELAQEKWNMILTKGKARQAKLRALEKINGSNAEQFKRLHDYCHELIRSNPGSTVKLATVDAPTVQDVESGGPVVKFQRLYLCLDACKKSFLTCRKIIGLDGCFLKGGYGCQLLSVLGEIPMIKCFLLHLLLLRGLLPAINELLPNVEQRFCVRHLYNNFRKKYPGQTLKELLWKAAKATYPAEWERKMLEIRAVNEDAFKHLMQVPPRHWSMSQFKTTQRCDALLNNMSETFNSVIVDVREKPIVSMIEDIRMYLMEKWNVNITKIERHRGSILPRIKKRLKIQIAQAGKWVPRLWMLTGIPCCHGVSAIYFMRRNPEDLIPDCFRKEQYVECYRHIIHPTNGKNMWPSTEYADVLPPDYRRLTGRPKKRRRKDTFEKDDDANKRKQARRQNKDIPDEHLPDEVTKTGQPQKCTLCGKNGHNRRKCPKLLASDAGTEPNTEPNDSAPNAETTASSSSSQRIINKNKCGCCGQLGHNRRKCPTGTSSGPEPSPSTQPAGGSSTPQPMPASTQPAGGSSTPQPVPSSTQPAGGSSTPQPMPTSTQPTGGSSTPQPMLASTQPAGTSTAPPSTHHAGASSQPTLLRSPMRTKTTARKKATPPVVRSFASKEGPAAPTVLRPKTTPRKKTKPLPQITRL</sequence>
<feature type="compositionally biased region" description="Acidic residues" evidence="2">
    <location>
        <begin position="172"/>
        <end position="186"/>
    </location>
</feature>
<dbReference type="Proteomes" id="UP000634136">
    <property type="component" value="Unassembled WGS sequence"/>
</dbReference>
<dbReference type="InterPro" id="IPR001878">
    <property type="entry name" value="Znf_CCHC"/>
</dbReference>
<accession>A0A834XC21</accession>
<dbReference type="OrthoDB" id="1918246at2759"/>
<proteinExistence type="predicted"/>
<dbReference type="GO" id="GO:0003676">
    <property type="term" value="F:nucleic acid binding"/>
    <property type="evidence" value="ECO:0007669"/>
    <property type="project" value="InterPro"/>
</dbReference>
<feature type="domain" description="CCHC-type" evidence="3">
    <location>
        <begin position="878"/>
        <end position="893"/>
    </location>
</feature>
<dbReference type="EMBL" id="JAAIUW010000002">
    <property type="protein sequence ID" value="KAF7841623.1"/>
    <property type="molecule type" value="Genomic_DNA"/>
</dbReference>
<reference evidence="4" key="1">
    <citation type="submission" date="2020-09" db="EMBL/GenBank/DDBJ databases">
        <title>Genome-Enabled Discovery of Anthraquinone Biosynthesis in Senna tora.</title>
        <authorList>
            <person name="Kang S.-H."/>
            <person name="Pandey R.P."/>
            <person name="Lee C.-M."/>
            <person name="Sim J.-S."/>
            <person name="Jeong J.-T."/>
            <person name="Choi B.-S."/>
            <person name="Jung M."/>
            <person name="Ginzburg D."/>
            <person name="Zhao K."/>
            <person name="Won S.Y."/>
            <person name="Oh T.-J."/>
            <person name="Yu Y."/>
            <person name="Kim N.-H."/>
            <person name="Lee O.R."/>
            <person name="Lee T.-H."/>
            <person name="Bashyal P."/>
            <person name="Kim T.-S."/>
            <person name="Lee W.-H."/>
            <person name="Kawkins C."/>
            <person name="Kim C.-K."/>
            <person name="Kim J.S."/>
            <person name="Ahn B.O."/>
            <person name="Rhee S.Y."/>
            <person name="Sohng J.K."/>
        </authorList>
    </citation>
    <scope>NUCLEOTIDE SEQUENCE</scope>
    <source>
        <tissue evidence="4">Leaf</tissue>
    </source>
</reference>
<feature type="region of interest" description="Disordered" evidence="2">
    <location>
        <begin position="111"/>
        <end position="314"/>
    </location>
</feature>
<evidence type="ECO:0000256" key="2">
    <source>
        <dbReference type="SAM" id="MobiDB-lite"/>
    </source>
</evidence>
<feature type="compositionally biased region" description="Acidic residues" evidence="2">
    <location>
        <begin position="128"/>
        <end position="156"/>
    </location>
</feature>
<feature type="compositionally biased region" description="Low complexity" evidence="2">
    <location>
        <begin position="893"/>
        <end position="906"/>
    </location>
</feature>
<dbReference type="SMART" id="SM00343">
    <property type="entry name" value="ZnF_C2HC"/>
    <property type="match status" value="2"/>
</dbReference>
<dbReference type="GO" id="GO:0008270">
    <property type="term" value="F:zinc ion binding"/>
    <property type="evidence" value="ECO:0007669"/>
    <property type="project" value="UniProtKB-KW"/>
</dbReference>
<dbReference type="SUPFAM" id="SSF57756">
    <property type="entry name" value="Retrovirus zinc finger-like domains"/>
    <property type="match status" value="1"/>
</dbReference>
<dbReference type="Gene3D" id="4.10.60.10">
    <property type="entry name" value="Zinc finger, CCHC-type"/>
    <property type="match status" value="1"/>
</dbReference>
<keyword evidence="1" id="KW-0862">Zinc</keyword>
<dbReference type="PANTHER" id="PTHR31973">
    <property type="entry name" value="POLYPROTEIN, PUTATIVE-RELATED"/>
    <property type="match status" value="1"/>
</dbReference>
<dbReference type="AlphaFoldDB" id="A0A834XC21"/>
<feature type="compositionally biased region" description="Low complexity" evidence="2">
    <location>
        <begin position="928"/>
        <end position="965"/>
    </location>
</feature>
<keyword evidence="1" id="KW-0863">Zinc-finger</keyword>
<feature type="compositionally biased region" description="Polar residues" evidence="2">
    <location>
        <begin position="967"/>
        <end position="980"/>
    </location>
</feature>
<evidence type="ECO:0000259" key="3">
    <source>
        <dbReference type="PROSITE" id="PS50158"/>
    </source>
</evidence>
<organism evidence="4 5">
    <name type="scientific">Senna tora</name>
    <dbReference type="NCBI Taxonomy" id="362788"/>
    <lineage>
        <taxon>Eukaryota</taxon>
        <taxon>Viridiplantae</taxon>
        <taxon>Streptophyta</taxon>
        <taxon>Embryophyta</taxon>
        <taxon>Tracheophyta</taxon>
        <taxon>Spermatophyta</taxon>
        <taxon>Magnoliopsida</taxon>
        <taxon>eudicotyledons</taxon>
        <taxon>Gunneridae</taxon>
        <taxon>Pentapetalae</taxon>
        <taxon>rosids</taxon>
        <taxon>fabids</taxon>
        <taxon>Fabales</taxon>
        <taxon>Fabaceae</taxon>
        <taxon>Caesalpinioideae</taxon>
        <taxon>Cassia clade</taxon>
        <taxon>Senna</taxon>
    </lineage>
</organism>
<feature type="region of interest" description="Disordered" evidence="2">
    <location>
        <begin position="843"/>
        <end position="872"/>
    </location>
</feature>
<evidence type="ECO:0000313" key="4">
    <source>
        <dbReference type="EMBL" id="KAF7841623.1"/>
    </source>
</evidence>
<dbReference type="PROSITE" id="PS50158">
    <property type="entry name" value="ZF_CCHC"/>
    <property type="match status" value="2"/>
</dbReference>
<keyword evidence="5" id="KW-1185">Reference proteome</keyword>
<feature type="compositionally biased region" description="Acidic residues" evidence="2">
    <location>
        <begin position="200"/>
        <end position="209"/>
    </location>
</feature>
<feature type="region of interest" description="Disordered" evidence="2">
    <location>
        <begin position="769"/>
        <end position="830"/>
    </location>
</feature>
<dbReference type="InterPro" id="IPR058594">
    <property type="entry name" value="PB1-like_dom_pln"/>
</dbReference>
<feature type="compositionally biased region" description="Polar residues" evidence="2">
    <location>
        <begin position="907"/>
        <end position="927"/>
    </location>
</feature>